<name>A0A202B360_CHRVL</name>
<comment type="caution">
    <text evidence="2">The sequence shown here is derived from an EMBL/GenBank/DDBJ whole genome shotgun (WGS) entry which is preliminary data.</text>
</comment>
<dbReference type="EMBL" id="NHOO01000028">
    <property type="protein sequence ID" value="OVE45780.1"/>
    <property type="molecule type" value="Genomic_DNA"/>
</dbReference>
<dbReference type="AlphaFoldDB" id="A0A202B360"/>
<keyword evidence="3" id="KW-1185">Reference proteome</keyword>
<feature type="domain" description="DUF4123" evidence="1">
    <location>
        <begin position="68"/>
        <end position="171"/>
    </location>
</feature>
<accession>A0A202B360</accession>
<evidence type="ECO:0000313" key="3">
    <source>
        <dbReference type="Proteomes" id="UP000196342"/>
    </source>
</evidence>
<proteinExistence type="predicted"/>
<evidence type="ECO:0000313" key="2">
    <source>
        <dbReference type="EMBL" id="OVE45780.1"/>
    </source>
</evidence>
<gene>
    <name evidence="2" type="ORF">CBW21_21680</name>
</gene>
<organism evidence="2 3">
    <name type="scientific">Chromobacterium violaceum</name>
    <dbReference type="NCBI Taxonomy" id="536"/>
    <lineage>
        <taxon>Bacteria</taxon>
        <taxon>Pseudomonadati</taxon>
        <taxon>Pseudomonadota</taxon>
        <taxon>Betaproteobacteria</taxon>
        <taxon>Neisseriales</taxon>
        <taxon>Chromobacteriaceae</taxon>
        <taxon>Chromobacterium</taxon>
    </lineage>
</organism>
<dbReference type="InterPro" id="IPR025391">
    <property type="entry name" value="DUF4123"/>
</dbReference>
<dbReference type="Proteomes" id="UP000196342">
    <property type="component" value="Unassembled WGS sequence"/>
</dbReference>
<protein>
    <recommendedName>
        <fullName evidence="1">DUF4123 domain-containing protein</fullName>
    </recommendedName>
</protein>
<evidence type="ECO:0000259" key="1">
    <source>
        <dbReference type="Pfam" id="PF13503"/>
    </source>
</evidence>
<dbReference type="Pfam" id="PF13503">
    <property type="entry name" value="DUF4123"/>
    <property type="match status" value="1"/>
</dbReference>
<reference evidence="2 3" key="1">
    <citation type="submission" date="2017-05" db="EMBL/GenBank/DDBJ databases">
        <title>Chromobacterium violaceum GHPS1 isolated from Hydrocarbon polluted soil in French Guiana display an awesome secondary metabolite arsenal and a battery of drug and heavy-metal-resistance and detoxification of xenobiotics proteins.</title>
        <authorList>
            <person name="Belbahri L."/>
        </authorList>
    </citation>
    <scope>NUCLEOTIDE SEQUENCE [LARGE SCALE GENOMIC DNA]</scope>
    <source>
        <strain evidence="2 3">GHPS1</strain>
    </source>
</reference>
<sequence length="283" mass="32368">MQAMHGTGVQPGQPAGGRQMKPQIVMTAPSPEAWLYMLLQKARELELPWLDLIVDQAEMESRWQSRVGALYSPCMLLQSTAHADAADEGPVLLRLDANQPQTRLLKLLRQWQGQPRVLALFSGWDYDQLAVRLTLCLQASWDKGLQQGVLRFHDPRLFAAVADALDESRRQLLLEPAVQWHWLDRDGHARMLDTTAMQSLPPLEWEHDTLTLEQPHIDALACWHLAETWRQNHLLVPQLYGLDSEEELVRRLAQAHQAADKAKLWSEAERMPLVENLLRQELA</sequence>